<organism evidence="10">
    <name type="scientific">Dunaliella tertiolecta</name>
    <name type="common">Green alga</name>
    <dbReference type="NCBI Taxonomy" id="3047"/>
    <lineage>
        <taxon>Eukaryota</taxon>
        <taxon>Viridiplantae</taxon>
        <taxon>Chlorophyta</taxon>
        <taxon>core chlorophytes</taxon>
        <taxon>Chlorophyceae</taxon>
        <taxon>CS clade</taxon>
        <taxon>Chlamydomonadales</taxon>
        <taxon>Dunaliellaceae</taxon>
        <taxon>Dunaliella</taxon>
    </lineage>
</organism>
<evidence type="ECO:0000256" key="2">
    <source>
        <dbReference type="ARBA" id="ARBA00022670"/>
    </source>
</evidence>
<dbReference type="Pfam" id="PF01432">
    <property type="entry name" value="Peptidase_M3"/>
    <property type="match status" value="1"/>
</dbReference>
<evidence type="ECO:0000256" key="6">
    <source>
        <dbReference type="ARBA" id="ARBA00023049"/>
    </source>
</evidence>
<accession>A0A7S3QWU9</accession>
<evidence type="ECO:0000256" key="3">
    <source>
        <dbReference type="ARBA" id="ARBA00022723"/>
    </source>
</evidence>
<evidence type="ECO:0000256" key="5">
    <source>
        <dbReference type="ARBA" id="ARBA00022833"/>
    </source>
</evidence>
<feature type="coiled-coil region" evidence="8">
    <location>
        <begin position="100"/>
        <end position="151"/>
    </location>
</feature>
<dbReference type="Gene3D" id="1.10.1370.40">
    <property type="match status" value="1"/>
</dbReference>
<dbReference type="PANTHER" id="PTHR11804:SF84">
    <property type="entry name" value="SACCHAROLYSIN"/>
    <property type="match status" value="1"/>
</dbReference>
<comment type="similarity">
    <text evidence="1 7">Belongs to the peptidase M3 family.</text>
</comment>
<name>A0A7S3QWU9_DUNTE</name>
<keyword evidence="4 7" id="KW-0378">Hydrolase</keyword>
<evidence type="ECO:0000313" key="10">
    <source>
        <dbReference type="EMBL" id="CAE0495484.1"/>
    </source>
</evidence>
<dbReference type="PANTHER" id="PTHR11804">
    <property type="entry name" value="PROTEASE M3 THIMET OLIGOPEPTIDASE-RELATED"/>
    <property type="match status" value="1"/>
</dbReference>
<keyword evidence="5 7" id="KW-0862">Zinc</keyword>
<dbReference type="Gene3D" id="1.10.1370.10">
    <property type="entry name" value="Neurolysin, domain 3"/>
    <property type="match status" value="1"/>
</dbReference>
<sequence length="654" mass="73452">MLHPSTRLQLPKLSNTKSWIVARQRRPLHTAPMATTATSPQALVNKLNHDYEQVHRDFEHNFWATKMGLKGASNEELARTKSAYEAFLGEPSNLKAVREAQKAEGLNEELRKVLAIMEKTFKCYITEDPKAKELKEKLNKLEADLASARNGMALGYKEPKDGGNFVKASSVQLRDRMRVSDDEALRKACYEGLRSIGPFVTEPFIEIVKLRNRLAKLLGFEDFYDYKVMGAEGFGKRRLFEIMDDLEARTRPIMVAARQKLAAEKGPEALEPYNMGYMLSGDTEKAMDPYYPFEDAVDVWARTFAALGINYHGSTMTLDLCDREGKYSNGFCHWPQPSWRKEDGTWQPALTNFTSLATPNQVGSGKTALVTLLHEGGHAAHFSNIKQPSPFFAQERAPMSVAYAENQSMFLDAFAGDAAWLGRYARNREGQPIPWDIIKAHKMATSPYEVFGLRAMLAVPYFEKALYEMPEDQLTVEAVRELADRTEQEVQGGFSARPLLSVPHILADESSCYYHGYVLAEMSVHQTRAYFKKKLGGKLVDNPQVGKELAEVYWLPGSGAPFLDLVRQLTGAELKADAWVDVLQEPLERMLEEERADYEVAVNSGPAIPPGSEPDLGMRVRLVHGDELISDSQDGGLANAVQKFKAWVRARYFG</sequence>
<evidence type="ECO:0000256" key="7">
    <source>
        <dbReference type="RuleBase" id="RU003435"/>
    </source>
</evidence>
<gene>
    <name evidence="10" type="ORF">DTER00134_LOCUS10557</name>
</gene>
<keyword evidence="8" id="KW-0175">Coiled coil</keyword>
<dbReference type="InterPro" id="IPR001567">
    <property type="entry name" value="Pept_M3A_M3B_dom"/>
</dbReference>
<dbReference type="EMBL" id="HBIP01017913">
    <property type="protein sequence ID" value="CAE0495484.1"/>
    <property type="molecule type" value="Transcribed_RNA"/>
</dbReference>
<dbReference type="InterPro" id="IPR024077">
    <property type="entry name" value="Neurolysin/TOP_dom2"/>
</dbReference>
<dbReference type="GO" id="GO:0004222">
    <property type="term" value="F:metalloendopeptidase activity"/>
    <property type="evidence" value="ECO:0007669"/>
    <property type="project" value="InterPro"/>
</dbReference>
<dbReference type="GO" id="GO:0046872">
    <property type="term" value="F:metal ion binding"/>
    <property type="evidence" value="ECO:0007669"/>
    <property type="project" value="UniProtKB-UniRule"/>
</dbReference>
<reference evidence="10" key="1">
    <citation type="submission" date="2021-01" db="EMBL/GenBank/DDBJ databases">
        <authorList>
            <person name="Corre E."/>
            <person name="Pelletier E."/>
            <person name="Niang G."/>
            <person name="Scheremetjew M."/>
            <person name="Finn R."/>
            <person name="Kale V."/>
            <person name="Holt S."/>
            <person name="Cochrane G."/>
            <person name="Meng A."/>
            <person name="Brown T."/>
            <person name="Cohen L."/>
        </authorList>
    </citation>
    <scope>NUCLEOTIDE SEQUENCE</scope>
    <source>
        <strain evidence="10">CCMP1320</strain>
    </source>
</reference>
<dbReference type="SMR" id="A0A7S3QWU9"/>
<comment type="cofactor">
    <cofactor evidence="7">
        <name>Zn(2+)</name>
        <dbReference type="ChEBI" id="CHEBI:29105"/>
    </cofactor>
    <text evidence="7">Binds 1 zinc ion.</text>
</comment>
<dbReference type="GO" id="GO:0006518">
    <property type="term" value="P:peptide metabolic process"/>
    <property type="evidence" value="ECO:0007669"/>
    <property type="project" value="TreeGrafter"/>
</dbReference>
<protein>
    <recommendedName>
        <fullName evidence="9">Peptidase M3A/M3B catalytic domain-containing protein</fullName>
    </recommendedName>
</protein>
<evidence type="ECO:0000259" key="9">
    <source>
        <dbReference type="Pfam" id="PF01432"/>
    </source>
</evidence>
<dbReference type="InterPro" id="IPR045090">
    <property type="entry name" value="Pept_M3A_M3B"/>
</dbReference>
<evidence type="ECO:0000256" key="8">
    <source>
        <dbReference type="SAM" id="Coils"/>
    </source>
</evidence>
<keyword evidence="3 7" id="KW-0479">Metal-binding</keyword>
<keyword evidence="2 7" id="KW-0645">Protease</keyword>
<dbReference type="SUPFAM" id="SSF55486">
    <property type="entry name" value="Metalloproteases ('zincins'), catalytic domain"/>
    <property type="match status" value="1"/>
</dbReference>
<keyword evidence="6 7" id="KW-0482">Metalloprotease</keyword>
<feature type="domain" description="Peptidase M3A/M3B catalytic" evidence="9">
    <location>
        <begin position="177"/>
        <end position="582"/>
    </location>
</feature>
<evidence type="ECO:0000256" key="1">
    <source>
        <dbReference type="ARBA" id="ARBA00006040"/>
    </source>
</evidence>
<dbReference type="GO" id="GO:0006508">
    <property type="term" value="P:proteolysis"/>
    <property type="evidence" value="ECO:0007669"/>
    <property type="project" value="UniProtKB-KW"/>
</dbReference>
<dbReference type="AlphaFoldDB" id="A0A7S3QWU9"/>
<proteinExistence type="inferred from homology"/>
<evidence type="ECO:0000256" key="4">
    <source>
        <dbReference type="ARBA" id="ARBA00022801"/>
    </source>
</evidence>